<dbReference type="RefSeq" id="XP_009043765.1">
    <property type="nucleotide sequence ID" value="XM_009045517.1"/>
</dbReference>
<feature type="binding site" evidence="14">
    <location>
        <position position="278"/>
    </location>
    <ligand>
        <name>Mg(2+)</name>
        <dbReference type="ChEBI" id="CHEBI:18420"/>
        <label>1</label>
        <note>catalytic</note>
    </ligand>
</feature>
<feature type="transmembrane region" description="Helical" evidence="15">
    <location>
        <begin position="12"/>
        <end position="34"/>
    </location>
</feature>
<name>V4CRS0_LOTGI</name>
<dbReference type="PANTHER" id="PTHR43028">
    <property type="entry name" value="3'(2'),5'-BISPHOSPHATE NUCLEOTIDASE 1"/>
    <property type="match status" value="1"/>
</dbReference>
<comment type="subcellular location">
    <subcellularLocation>
        <location evidence="3">Membrane</location>
        <topology evidence="3">Single-pass membrane protein</topology>
    </subcellularLocation>
</comment>
<keyword evidence="11 15" id="KW-1133">Transmembrane helix</keyword>
<feature type="binding site" evidence="14">
    <location>
        <position position="157"/>
    </location>
    <ligand>
        <name>Mg(2+)</name>
        <dbReference type="ChEBI" id="CHEBI:18420"/>
        <label>1</label>
        <note>catalytic</note>
    </ligand>
</feature>
<proteinExistence type="inferred from homology"/>
<sequence length="347" mass="38461">MAPVNVRLNPTGFVLSIVLLVCIALYAFGLPSWLGRKEERISMKELLSVSIELARRGGVKVKAVAESHKLKAEVKSRTEEGAKEMRTDGDMESHRELIHGFAKAYPAMKVISEEHDRTPVDLSTVASVNKHLNEVREVVESDQSIPISQITIWVDPLDATKEYTENLKEYVTTMVCVAVKGQPVIGVIHKPFEDSTAWAWVGYGHSKNLQKADRDTRNQNKKIIVSMSHTGTVAEVAKQAFGLDTTITRAGGAGYKTLEVIKGNAHAYVHSTHIKKWDICAGNAILSAVDGKMTTLNGDYIDYSFNSERKVKTGLLATIYDHNDYLEKLQPITKKEVKVELSNIGSR</sequence>
<dbReference type="SUPFAM" id="SSF56655">
    <property type="entry name" value="Carbohydrate phosphatase"/>
    <property type="match status" value="1"/>
</dbReference>
<feature type="binding site" evidence="14">
    <location>
        <position position="113"/>
    </location>
    <ligand>
        <name>Mg(2+)</name>
        <dbReference type="ChEBI" id="CHEBI:18420"/>
        <label>1</label>
        <note>catalytic</note>
    </ligand>
</feature>
<evidence type="ECO:0000256" key="14">
    <source>
        <dbReference type="PIRSR" id="PIRSR600760-2"/>
    </source>
</evidence>
<dbReference type="EC" id="3.1.3.25" evidence="6"/>
<evidence type="ECO:0000256" key="8">
    <source>
        <dbReference type="ARBA" id="ARBA00022723"/>
    </source>
</evidence>
<feature type="binding site" evidence="14">
    <location>
        <position position="155"/>
    </location>
    <ligand>
        <name>Mg(2+)</name>
        <dbReference type="ChEBI" id="CHEBI:18420"/>
        <label>1</label>
        <note>catalytic</note>
    </ligand>
</feature>
<comment type="catalytic activity">
    <reaction evidence="1">
        <text>a myo-inositol phosphate + H2O = myo-inositol + phosphate</text>
        <dbReference type="Rhea" id="RHEA:24056"/>
        <dbReference type="ChEBI" id="CHEBI:15377"/>
        <dbReference type="ChEBI" id="CHEBI:17268"/>
        <dbReference type="ChEBI" id="CHEBI:43474"/>
        <dbReference type="ChEBI" id="CHEBI:84139"/>
        <dbReference type="EC" id="3.1.3.25"/>
    </reaction>
</comment>
<evidence type="ECO:0000256" key="13">
    <source>
        <dbReference type="ARBA" id="ARBA00042119"/>
    </source>
</evidence>
<keyword evidence="10 14" id="KW-0460">Magnesium</keyword>
<dbReference type="OrthoDB" id="74460at2759"/>
<dbReference type="HOGENOM" id="CLU_034742_0_1_1"/>
<comment type="cofactor">
    <cofactor evidence="2 14">
        <name>Mg(2+)</name>
        <dbReference type="ChEBI" id="CHEBI:18420"/>
    </cofactor>
</comment>
<evidence type="ECO:0000256" key="15">
    <source>
        <dbReference type="SAM" id="Phobius"/>
    </source>
</evidence>
<dbReference type="Pfam" id="PF00459">
    <property type="entry name" value="Inositol_P"/>
    <property type="match status" value="1"/>
</dbReference>
<dbReference type="GeneID" id="20229730"/>
<dbReference type="PANTHER" id="PTHR43028:SF4">
    <property type="entry name" value="INOSITOL MONOPHOSPHATASE 3"/>
    <property type="match status" value="1"/>
</dbReference>
<dbReference type="InterPro" id="IPR000760">
    <property type="entry name" value="Inositol_monophosphatase-like"/>
</dbReference>
<dbReference type="InterPro" id="IPR050725">
    <property type="entry name" value="CysQ/Inositol_MonoPase"/>
</dbReference>
<gene>
    <name evidence="16" type="ORF">LOTGIDRAFT_103282</name>
</gene>
<evidence type="ECO:0000256" key="9">
    <source>
        <dbReference type="ARBA" id="ARBA00022801"/>
    </source>
</evidence>
<dbReference type="STRING" id="225164.V4CRS0"/>
<evidence type="ECO:0000256" key="11">
    <source>
        <dbReference type="ARBA" id="ARBA00022989"/>
    </source>
</evidence>
<keyword evidence="17" id="KW-1185">Reference proteome</keyword>
<dbReference type="KEGG" id="lgi:LOTGIDRAFT_103282"/>
<dbReference type="AlphaFoldDB" id="V4CRS0"/>
<dbReference type="OMA" id="DELHKQP"/>
<protein>
    <recommendedName>
        <fullName evidence="6">inositol-phosphate phosphatase</fullName>
        <ecNumber evidence="6">3.1.3.25</ecNumber>
    </recommendedName>
    <alternativeName>
        <fullName evidence="13">Myo-inositol monophosphatase A3</fullName>
    </alternativeName>
</protein>
<dbReference type="CTD" id="20229730"/>
<dbReference type="GO" id="GO:0016020">
    <property type="term" value="C:membrane"/>
    <property type="evidence" value="ECO:0007669"/>
    <property type="project" value="UniProtKB-SubCell"/>
</dbReference>
<evidence type="ECO:0000256" key="3">
    <source>
        <dbReference type="ARBA" id="ARBA00004167"/>
    </source>
</evidence>
<feature type="binding site" evidence="14">
    <location>
        <position position="158"/>
    </location>
    <ligand>
        <name>Mg(2+)</name>
        <dbReference type="ChEBI" id="CHEBI:18420"/>
        <label>1</label>
        <note>catalytic</note>
    </ligand>
</feature>
<comment type="similarity">
    <text evidence="5">Belongs to the inositol monophosphatase superfamily.</text>
</comment>
<evidence type="ECO:0000313" key="17">
    <source>
        <dbReference type="Proteomes" id="UP000030746"/>
    </source>
</evidence>
<evidence type="ECO:0000256" key="5">
    <source>
        <dbReference type="ARBA" id="ARBA00009759"/>
    </source>
</evidence>
<comment type="pathway">
    <text evidence="4">Polyol metabolism; myo-inositol biosynthesis; myo-inositol from D-glucose 6-phosphate: step 2/2.</text>
</comment>
<dbReference type="GO" id="GO:0052834">
    <property type="term" value="F:inositol monophosphate phosphatase activity"/>
    <property type="evidence" value="ECO:0007669"/>
    <property type="project" value="UniProtKB-EC"/>
</dbReference>
<evidence type="ECO:0000256" key="6">
    <source>
        <dbReference type="ARBA" id="ARBA00013106"/>
    </source>
</evidence>
<dbReference type="Gene3D" id="3.40.190.80">
    <property type="match status" value="1"/>
</dbReference>
<evidence type="ECO:0000256" key="10">
    <source>
        <dbReference type="ARBA" id="ARBA00022842"/>
    </source>
</evidence>
<keyword evidence="9" id="KW-0378">Hydrolase</keyword>
<keyword evidence="12 15" id="KW-0472">Membrane</keyword>
<dbReference type="EMBL" id="KB199650">
    <property type="protein sequence ID" value="ESP05220.1"/>
    <property type="molecule type" value="Genomic_DNA"/>
</dbReference>
<dbReference type="FunFam" id="3.30.540.10:FF:000012">
    <property type="entry name" value="Blast:Putative inositol monophosphatase 3"/>
    <property type="match status" value="1"/>
</dbReference>
<evidence type="ECO:0000256" key="4">
    <source>
        <dbReference type="ARBA" id="ARBA00005152"/>
    </source>
</evidence>
<organism evidence="16 17">
    <name type="scientific">Lottia gigantea</name>
    <name type="common">Giant owl limpet</name>
    <dbReference type="NCBI Taxonomy" id="225164"/>
    <lineage>
        <taxon>Eukaryota</taxon>
        <taxon>Metazoa</taxon>
        <taxon>Spiralia</taxon>
        <taxon>Lophotrochozoa</taxon>
        <taxon>Mollusca</taxon>
        <taxon>Gastropoda</taxon>
        <taxon>Patellogastropoda</taxon>
        <taxon>Lottioidea</taxon>
        <taxon>Lottiidae</taxon>
        <taxon>Lottia</taxon>
    </lineage>
</organism>
<reference evidence="16 17" key="1">
    <citation type="journal article" date="2013" name="Nature">
        <title>Insights into bilaterian evolution from three spiralian genomes.</title>
        <authorList>
            <person name="Simakov O."/>
            <person name="Marletaz F."/>
            <person name="Cho S.J."/>
            <person name="Edsinger-Gonzales E."/>
            <person name="Havlak P."/>
            <person name="Hellsten U."/>
            <person name="Kuo D.H."/>
            <person name="Larsson T."/>
            <person name="Lv J."/>
            <person name="Arendt D."/>
            <person name="Savage R."/>
            <person name="Osoegawa K."/>
            <person name="de Jong P."/>
            <person name="Grimwood J."/>
            <person name="Chapman J.A."/>
            <person name="Shapiro H."/>
            <person name="Aerts A."/>
            <person name="Otillar R.P."/>
            <person name="Terry A.Y."/>
            <person name="Boore J.L."/>
            <person name="Grigoriev I.V."/>
            <person name="Lindberg D.R."/>
            <person name="Seaver E.C."/>
            <person name="Weisblat D.A."/>
            <person name="Putnam N.H."/>
            <person name="Rokhsar D.S."/>
        </authorList>
    </citation>
    <scope>NUCLEOTIDE SEQUENCE [LARGE SCALE GENOMIC DNA]</scope>
</reference>
<dbReference type="GO" id="GO:0005794">
    <property type="term" value="C:Golgi apparatus"/>
    <property type="evidence" value="ECO:0007669"/>
    <property type="project" value="UniProtKB-ARBA"/>
</dbReference>
<accession>V4CRS0</accession>
<dbReference type="Gene3D" id="3.30.540.10">
    <property type="entry name" value="Fructose-1,6-Bisphosphatase, subunit A, domain 1"/>
    <property type="match status" value="1"/>
</dbReference>
<keyword evidence="8 14" id="KW-0479">Metal-binding</keyword>
<dbReference type="GO" id="GO:0008254">
    <property type="term" value="F:3'-nucleotidase activity"/>
    <property type="evidence" value="ECO:0007669"/>
    <property type="project" value="TreeGrafter"/>
</dbReference>
<evidence type="ECO:0000313" key="16">
    <source>
        <dbReference type="EMBL" id="ESP05220.1"/>
    </source>
</evidence>
<dbReference type="FunFam" id="3.40.190.80:FF:000007">
    <property type="entry name" value="Blast:Putative inositol monophosphatase 3"/>
    <property type="match status" value="1"/>
</dbReference>
<evidence type="ECO:0000256" key="1">
    <source>
        <dbReference type="ARBA" id="ARBA00001033"/>
    </source>
</evidence>
<evidence type="ECO:0000256" key="7">
    <source>
        <dbReference type="ARBA" id="ARBA00022692"/>
    </source>
</evidence>
<dbReference type="GO" id="GO:0046872">
    <property type="term" value="F:metal ion binding"/>
    <property type="evidence" value="ECO:0007669"/>
    <property type="project" value="UniProtKB-KW"/>
</dbReference>
<dbReference type="Proteomes" id="UP000030746">
    <property type="component" value="Unassembled WGS sequence"/>
</dbReference>
<evidence type="ECO:0000256" key="12">
    <source>
        <dbReference type="ARBA" id="ARBA00023136"/>
    </source>
</evidence>
<keyword evidence="7 15" id="KW-0812">Transmembrane</keyword>
<evidence type="ECO:0000256" key="2">
    <source>
        <dbReference type="ARBA" id="ARBA00001946"/>
    </source>
</evidence>